<keyword evidence="2 3" id="KW-0808">Transferase</keyword>
<keyword evidence="1" id="KW-0328">Glycosyltransferase</keyword>
<dbReference type="Proteomes" id="UP000183639">
    <property type="component" value="Unassembled WGS sequence"/>
</dbReference>
<evidence type="ECO:0000313" key="3">
    <source>
        <dbReference type="EMBL" id="SFH75978.1"/>
    </source>
</evidence>
<dbReference type="AlphaFoldDB" id="A0A1I3CNK2"/>
<dbReference type="GO" id="GO:0009244">
    <property type="term" value="P:lipopolysaccharide core region biosynthetic process"/>
    <property type="evidence" value="ECO:0007669"/>
    <property type="project" value="TreeGrafter"/>
</dbReference>
<evidence type="ECO:0000313" key="4">
    <source>
        <dbReference type="Proteomes" id="UP000183639"/>
    </source>
</evidence>
<dbReference type="InterPro" id="IPR051199">
    <property type="entry name" value="LPS_LOS_Heptosyltrfase"/>
</dbReference>
<reference evidence="3 4" key="1">
    <citation type="submission" date="2016-10" db="EMBL/GenBank/DDBJ databases">
        <authorList>
            <person name="de Groot N.N."/>
        </authorList>
    </citation>
    <scope>NUCLEOTIDE SEQUENCE [LARGE SCALE GENOMIC DNA]</scope>
    <source>
        <strain evidence="3 4">Z108</strain>
    </source>
</reference>
<dbReference type="Gene3D" id="3.40.50.2000">
    <property type="entry name" value="Glycogen Phosphorylase B"/>
    <property type="match status" value="2"/>
</dbReference>
<protein>
    <submittedName>
        <fullName evidence="3">Heptosyltransferase-2</fullName>
    </submittedName>
</protein>
<sequence length="444" mass="50774">MRAIEDIQQGIAIYEEQIKQTKEFNTHDFIQYMEPYFVRYGDRTAMPESPRNILIIHDAGVGDFINLSPCLRAIREHYPMAHIVLVLFPRALALAEACPYVDEVIPNLRQCWWDDFLSLYEWNQDFCAKLLPYHFDLAFVFPHYGSAVQLAYLSGAKERVAYDISRVQKSSFWHGDIPYDVVEPFINRSVPYRSENTHATDRYLGVLDAFWGQKVKARETEVWCCPEDINCAEEILSDWLVEQYPLYAIVMGGEGAYKRWPPEKYAQLIRLLQEDYPVLRFVLLGGGAIDEREVQRFLQVYGELQGRTDAIRNLVGKLTYCETVAVIDKCEAYIGNDTGNMHLAAALDKPILAPNCFPAEFPLGPDDIPTIFAPRQTPAVFIQPEKALEDCKTKRSEYGCSNAKEAHCIVQIKVQAMRKGFDLLRARCNSGQNGTICVNQETLL</sequence>
<accession>A0A1I3CNK2</accession>
<dbReference type="Pfam" id="PF01075">
    <property type="entry name" value="Glyco_transf_9"/>
    <property type="match status" value="1"/>
</dbReference>
<evidence type="ECO:0000256" key="1">
    <source>
        <dbReference type="ARBA" id="ARBA00022676"/>
    </source>
</evidence>
<dbReference type="InterPro" id="IPR002201">
    <property type="entry name" value="Glyco_trans_9"/>
</dbReference>
<dbReference type="GO" id="GO:0008713">
    <property type="term" value="F:ADP-heptose-lipopolysaccharide heptosyltransferase activity"/>
    <property type="evidence" value="ECO:0007669"/>
    <property type="project" value="TreeGrafter"/>
</dbReference>
<name>A0A1I3CNK2_SELRU</name>
<dbReference type="GO" id="GO:0005829">
    <property type="term" value="C:cytosol"/>
    <property type="evidence" value="ECO:0007669"/>
    <property type="project" value="TreeGrafter"/>
</dbReference>
<organism evidence="3 4">
    <name type="scientific">Selenomonas ruminantium</name>
    <dbReference type="NCBI Taxonomy" id="971"/>
    <lineage>
        <taxon>Bacteria</taxon>
        <taxon>Bacillati</taxon>
        <taxon>Bacillota</taxon>
        <taxon>Negativicutes</taxon>
        <taxon>Selenomonadales</taxon>
        <taxon>Selenomonadaceae</taxon>
        <taxon>Selenomonas</taxon>
    </lineage>
</organism>
<dbReference type="SUPFAM" id="SSF53756">
    <property type="entry name" value="UDP-Glycosyltransferase/glycogen phosphorylase"/>
    <property type="match status" value="1"/>
</dbReference>
<dbReference type="CDD" id="cd03789">
    <property type="entry name" value="GT9_LPS_heptosyltransferase"/>
    <property type="match status" value="1"/>
</dbReference>
<evidence type="ECO:0000256" key="2">
    <source>
        <dbReference type="ARBA" id="ARBA00022679"/>
    </source>
</evidence>
<dbReference type="EMBL" id="FOQK01000004">
    <property type="protein sequence ID" value="SFH75978.1"/>
    <property type="molecule type" value="Genomic_DNA"/>
</dbReference>
<dbReference type="PANTHER" id="PTHR30160:SF1">
    <property type="entry name" value="LIPOPOLYSACCHARIDE 1,2-N-ACETYLGLUCOSAMINETRANSFERASE-RELATED"/>
    <property type="match status" value="1"/>
</dbReference>
<gene>
    <name evidence="3" type="ORF">SAMN04487861_10432</name>
</gene>
<proteinExistence type="predicted"/>
<dbReference type="PANTHER" id="PTHR30160">
    <property type="entry name" value="TETRAACYLDISACCHARIDE 4'-KINASE-RELATED"/>
    <property type="match status" value="1"/>
</dbReference>